<comment type="similarity">
    <text evidence="1">Belongs to the UPF0332 family.</text>
</comment>
<dbReference type="Pfam" id="PF05168">
    <property type="entry name" value="HEPN"/>
    <property type="match status" value="1"/>
</dbReference>
<dbReference type="InterPro" id="IPR007842">
    <property type="entry name" value="HEPN_dom"/>
</dbReference>
<evidence type="ECO:0000256" key="1">
    <source>
        <dbReference type="ARBA" id="ARBA00038248"/>
    </source>
</evidence>
<evidence type="ECO:0000259" key="2">
    <source>
        <dbReference type="Pfam" id="PF05168"/>
    </source>
</evidence>
<organism evidence="3 4">
    <name type="scientific">Odoribacter splanchnicus</name>
    <dbReference type="NCBI Taxonomy" id="28118"/>
    <lineage>
        <taxon>Bacteria</taxon>
        <taxon>Pseudomonadati</taxon>
        <taxon>Bacteroidota</taxon>
        <taxon>Bacteroidia</taxon>
        <taxon>Bacteroidales</taxon>
        <taxon>Odoribacteraceae</taxon>
        <taxon>Odoribacter</taxon>
    </lineage>
</organism>
<dbReference type="PANTHER" id="PTHR36565">
    <property type="entry name" value="UPF0332 PROTEIN TM_1000"/>
    <property type="match status" value="1"/>
</dbReference>
<evidence type="ECO:0000313" key="3">
    <source>
        <dbReference type="EMBL" id="RGV17972.1"/>
    </source>
</evidence>
<sequence>MTECDDSMLAYVRYRLEKSLEVYKAACVLYDAAQWNSVINRLYYACFYSASALLLYKHIIAKSHSGVIGQFSENMVRTGIFSVDEFRVYAKLLNWRSKGDYNDFFDFSKEDVDSMMRPTKHFIDKVVALIEL</sequence>
<dbReference type="PANTHER" id="PTHR36565:SF1">
    <property type="entry name" value="UPF0332 PROTEIN TM_1000"/>
    <property type="match status" value="1"/>
</dbReference>
<dbReference type="AlphaFoldDB" id="A0A412W2K4"/>
<protein>
    <submittedName>
        <fullName evidence="3">HEPN domain-containing protein</fullName>
    </submittedName>
</protein>
<dbReference type="EMBL" id="QRYW01000063">
    <property type="protein sequence ID" value="RGV17972.1"/>
    <property type="molecule type" value="Genomic_DNA"/>
</dbReference>
<dbReference type="GeneID" id="61276236"/>
<feature type="domain" description="HEPN" evidence="2">
    <location>
        <begin position="13"/>
        <end position="126"/>
    </location>
</feature>
<dbReference type="Gene3D" id="1.20.120.330">
    <property type="entry name" value="Nucleotidyltransferases domain 2"/>
    <property type="match status" value="1"/>
</dbReference>
<reference evidence="3 4" key="1">
    <citation type="submission" date="2018-08" db="EMBL/GenBank/DDBJ databases">
        <title>A genome reference for cultivated species of the human gut microbiota.</title>
        <authorList>
            <person name="Zou Y."/>
            <person name="Xue W."/>
            <person name="Luo G."/>
        </authorList>
    </citation>
    <scope>NUCLEOTIDE SEQUENCE [LARGE SCALE GENOMIC DNA]</scope>
    <source>
        <strain evidence="3 4">AF14-6AC</strain>
    </source>
</reference>
<evidence type="ECO:0000313" key="4">
    <source>
        <dbReference type="Proteomes" id="UP000283426"/>
    </source>
</evidence>
<dbReference type="OMA" id="ECGFANT"/>
<name>A0A412W2K4_9BACT</name>
<gene>
    <name evidence="3" type="ORF">DWW24_20580</name>
</gene>
<comment type="caution">
    <text evidence="3">The sequence shown here is derived from an EMBL/GenBank/DDBJ whole genome shotgun (WGS) entry which is preliminary data.</text>
</comment>
<dbReference type="Proteomes" id="UP000283426">
    <property type="component" value="Unassembled WGS sequence"/>
</dbReference>
<accession>A0A412W2K4</accession>
<dbReference type="InterPro" id="IPR052226">
    <property type="entry name" value="UPF0332_toxin"/>
</dbReference>
<proteinExistence type="inferred from homology"/>
<dbReference type="RefSeq" id="WP_013613176.1">
    <property type="nucleotide sequence ID" value="NZ_BAABYK010000001.1"/>
</dbReference>